<proteinExistence type="predicted"/>
<evidence type="ECO:0000313" key="3">
    <source>
        <dbReference type="Proteomes" id="UP000298416"/>
    </source>
</evidence>
<evidence type="ECO:0000313" key="2">
    <source>
        <dbReference type="EMBL" id="KAG6427247.1"/>
    </source>
</evidence>
<reference evidence="2" key="2">
    <citation type="submission" date="2020-08" db="EMBL/GenBank/DDBJ databases">
        <title>Plant Genome Project.</title>
        <authorList>
            <person name="Zhang R.-G."/>
        </authorList>
    </citation>
    <scope>NUCLEOTIDE SEQUENCE</scope>
    <source>
        <strain evidence="2">Huo1</strain>
        <tissue evidence="2">Leaf</tissue>
    </source>
</reference>
<dbReference type="EMBL" id="PNBA02000004">
    <property type="protein sequence ID" value="KAG6427247.1"/>
    <property type="molecule type" value="Genomic_DNA"/>
</dbReference>
<organism evidence="2">
    <name type="scientific">Salvia splendens</name>
    <name type="common">Scarlet sage</name>
    <dbReference type="NCBI Taxonomy" id="180675"/>
    <lineage>
        <taxon>Eukaryota</taxon>
        <taxon>Viridiplantae</taxon>
        <taxon>Streptophyta</taxon>
        <taxon>Embryophyta</taxon>
        <taxon>Tracheophyta</taxon>
        <taxon>Spermatophyta</taxon>
        <taxon>Magnoliopsida</taxon>
        <taxon>eudicotyledons</taxon>
        <taxon>Gunneridae</taxon>
        <taxon>Pentapetalae</taxon>
        <taxon>asterids</taxon>
        <taxon>lamiids</taxon>
        <taxon>Lamiales</taxon>
        <taxon>Lamiaceae</taxon>
        <taxon>Nepetoideae</taxon>
        <taxon>Mentheae</taxon>
        <taxon>Salviinae</taxon>
        <taxon>Salvia</taxon>
        <taxon>Salvia subgen. Calosphace</taxon>
        <taxon>core Calosphace</taxon>
    </lineage>
</organism>
<comment type="caution">
    <text evidence="2">The sequence shown here is derived from an EMBL/GenBank/DDBJ whole genome shotgun (WGS) entry which is preliminary data.</text>
</comment>
<name>A0A8X9A2F7_SALSN</name>
<dbReference type="InterPro" id="IPR044797">
    <property type="entry name" value="At4g06598-like"/>
</dbReference>
<dbReference type="Proteomes" id="UP000298416">
    <property type="component" value="Unassembled WGS sequence"/>
</dbReference>
<feature type="region of interest" description="Disordered" evidence="1">
    <location>
        <begin position="89"/>
        <end position="116"/>
    </location>
</feature>
<reference evidence="2" key="1">
    <citation type="submission" date="2018-01" db="EMBL/GenBank/DDBJ databases">
        <authorList>
            <person name="Mao J.F."/>
        </authorList>
    </citation>
    <scope>NUCLEOTIDE SEQUENCE</scope>
    <source>
        <strain evidence="2">Huo1</strain>
        <tissue evidence="2">Leaf</tissue>
    </source>
</reference>
<dbReference type="PANTHER" id="PTHR46835">
    <property type="entry name" value="BASIC-LEUCINE ZIPPER (BZIP) TRANSCRIPTION FACTOR FAMILY PROTEIN-RELATED"/>
    <property type="match status" value="1"/>
</dbReference>
<dbReference type="PANTHER" id="PTHR46835:SF4">
    <property type="entry name" value="B-ZIP PROTEIN"/>
    <property type="match status" value="1"/>
</dbReference>
<protein>
    <recommendedName>
        <fullName evidence="4">BZIP domain-containing protein</fullName>
    </recommendedName>
</protein>
<evidence type="ECO:0008006" key="4">
    <source>
        <dbReference type="Google" id="ProtNLM"/>
    </source>
</evidence>
<keyword evidence="3" id="KW-1185">Reference proteome</keyword>
<accession>A0A8X9A2F7</accession>
<evidence type="ECO:0000256" key="1">
    <source>
        <dbReference type="SAM" id="MobiDB-lite"/>
    </source>
</evidence>
<sequence length="285" mass="32031">MSRHTQLPPRCPLQKKTVAPEVNASVSLFSGKGIEFHSKQNEQYKTTSESLILEDQPPWLNDLISDLDLDLNTDSSLPDLDQLNEKEITEESDGPNDELGSSCTYGPNSPRKRNMLGFPENEIASTLSEYAVQNSLQHFDGYNSVSGVQSNSYRDARASADEISSEMKQMRCRPGQRSRARKLQYISELEGSANALQNIGSQLAVRVASLIQQHAVLSLENASLKQQLLRVNQKKFIVDNEYETLKIELERLRAVSTATNKFHSRSRAVDSAIWDMLDMQKLNLN</sequence>
<gene>
    <name evidence="2" type="ORF">SASPL_111489</name>
</gene>
<dbReference type="AlphaFoldDB" id="A0A8X9A2F7"/>